<dbReference type="GO" id="GO:0070401">
    <property type="term" value="F:NADP+ binding"/>
    <property type="evidence" value="ECO:0007669"/>
    <property type="project" value="InterPro"/>
</dbReference>
<evidence type="ECO:0000256" key="3">
    <source>
        <dbReference type="ARBA" id="ARBA00022857"/>
    </source>
</evidence>
<dbReference type="EMBL" id="CAFBNP010000005">
    <property type="protein sequence ID" value="CAB4945405.1"/>
    <property type="molecule type" value="Genomic_DNA"/>
</dbReference>
<evidence type="ECO:0000256" key="4">
    <source>
        <dbReference type="ARBA" id="ARBA00023002"/>
    </source>
</evidence>
<dbReference type="SUPFAM" id="SSF51735">
    <property type="entry name" value="NAD(P)-binding Rossmann-fold domains"/>
    <property type="match status" value="1"/>
</dbReference>
<reference evidence="6" key="1">
    <citation type="submission" date="2020-05" db="EMBL/GenBank/DDBJ databases">
        <authorList>
            <person name="Chiriac C."/>
            <person name="Salcher M."/>
            <person name="Ghai R."/>
            <person name="Kavagutti S V."/>
        </authorList>
    </citation>
    <scope>NUCLEOTIDE SEQUENCE</scope>
</reference>
<protein>
    <submittedName>
        <fullName evidence="6">Unannotated protein</fullName>
    </submittedName>
</protein>
<dbReference type="InterPro" id="IPR000706">
    <property type="entry name" value="AGPR_type-1"/>
</dbReference>
<sequence>MQYGYDIAMNIGVVGASGYAGGELLRFLANHEDFKVVYASAGTNAGEAITSIHPHLVTYSGQKFAATNISETNKCDLVFLALPHGESGALIPQIAESVKVVDLGADFRLENEGSWKKYYSGNHAGKFVYGLPELGKNRILIKESNRVANPGCYATAIIVGSAPAVSSKLVENENFISVAASGTTGAGRSARFNLLASEVMNNMSSYKFGGTHQHTPEIEENLNVLGDSPVRFSFTPILAPMPRGILATVSSNLKKMISTEEAHKIYSDYYAGSDFVKVLPIGELPQTSMTLGTNFAFIQVAVDQHSNRLLVSVAIDNLGKGAAGQAIQNANLMCGFPETAGLSQLAAK</sequence>
<dbReference type="HAMAP" id="MF_00150">
    <property type="entry name" value="ArgC_type1"/>
    <property type="match status" value="1"/>
</dbReference>
<evidence type="ECO:0000313" key="7">
    <source>
        <dbReference type="EMBL" id="CAB4945405.1"/>
    </source>
</evidence>
<dbReference type="InterPro" id="IPR058924">
    <property type="entry name" value="AGPR_dimerisation_dom"/>
</dbReference>
<keyword evidence="3" id="KW-0521">NADP</keyword>
<dbReference type="Pfam" id="PF22698">
    <property type="entry name" value="Semialdhyde_dhC_1"/>
    <property type="match status" value="1"/>
</dbReference>
<dbReference type="Pfam" id="PF01118">
    <property type="entry name" value="Semialdhyde_dh"/>
    <property type="match status" value="1"/>
</dbReference>
<keyword evidence="2" id="KW-0028">Amino-acid biosynthesis</keyword>
<dbReference type="InterPro" id="IPR000534">
    <property type="entry name" value="Semialdehyde_DH_NAD-bd"/>
</dbReference>
<evidence type="ECO:0000259" key="5">
    <source>
        <dbReference type="SMART" id="SM00859"/>
    </source>
</evidence>
<keyword evidence="4" id="KW-0560">Oxidoreductase</keyword>
<keyword evidence="1" id="KW-0055">Arginine biosynthesis</keyword>
<dbReference type="InterPro" id="IPR036291">
    <property type="entry name" value="NAD(P)-bd_dom_sf"/>
</dbReference>
<organism evidence="6">
    <name type="scientific">freshwater metagenome</name>
    <dbReference type="NCBI Taxonomy" id="449393"/>
    <lineage>
        <taxon>unclassified sequences</taxon>
        <taxon>metagenomes</taxon>
        <taxon>ecological metagenomes</taxon>
    </lineage>
</organism>
<evidence type="ECO:0000313" key="6">
    <source>
        <dbReference type="EMBL" id="CAB4729121.1"/>
    </source>
</evidence>
<dbReference type="Gene3D" id="3.30.360.10">
    <property type="entry name" value="Dihydrodipicolinate Reductase, domain 2"/>
    <property type="match status" value="1"/>
</dbReference>
<dbReference type="EMBL" id="CAEZYS010000013">
    <property type="protein sequence ID" value="CAB4729121.1"/>
    <property type="molecule type" value="Genomic_DNA"/>
</dbReference>
<dbReference type="GO" id="GO:0003942">
    <property type="term" value="F:N-acetyl-gamma-glutamyl-phosphate reductase activity"/>
    <property type="evidence" value="ECO:0007669"/>
    <property type="project" value="InterPro"/>
</dbReference>
<dbReference type="AlphaFoldDB" id="A0A6J6S2W6"/>
<dbReference type="GO" id="GO:0006526">
    <property type="term" value="P:L-arginine biosynthetic process"/>
    <property type="evidence" value="ECO:0007669"/>
    <property type="project" value="UniProtKB-KW"/>
</dbReference>
<dbReference type="GO" id="GO:0051287">
    <property type="term" value="F:NAD binding"/>
    <property type="evidence" value="ECO:0007669"/>
    <property type="project" value="InterPro"/>
</dbReference>
<accession>A0A6J6S2W6</accession>
<dbReference type="PANTHER" id="PTHR32338:SF10">
    <property type="entry name" value="N-ACETYL-GAMMA-GLUTAMYL-PHOSPHATE REDUCTASE, CHLOROPLASTIC-RELATED"/>
    <property type="match status" value="1"/>
</dbReference>
<gene>
    <name evidence="6" type="ORF">UFOPK2782_00197</name>
    <name evidence="7" type="ORF">UFOPK3828_00069</name>
</gene>
<dbReference type="CDD" id="cd23934">
    <property type="entry name" value="AGPR_1_C"/>
    <property type="match status" value="1"/>
</dbReference>
<dbReference type="Gene3D" id="3.40.50.720">
    <property type="entry name" value="NAD(P)-binding Rossmann-like Domain"/>
    <property type="match status" value="1"/>
</dbReference>
<dbReference type="CDD" id="cd24148">
    <property type="entry name" value="AGPR_1_actinobacAGPR_like"/>
    <property type="match status" value="1"/>
</dbReference>
<evidence type="ECO:0000256" key="2">
    <source>
        <dbReference type="ARBA" id="ARBA00022605"/>
    </source>
</evidence>
<dbReference type="NCBIfam" id="TIGR01850">
    <property type="entry name" value="argC"/>
    <property type="match status" value="1"/>
</dbReference>
<dbReference type="InterPro" id="IPR050085">
    <property type="entry name" value="AGPR"/>
</dbReference>
<feature type="domain" description="Semialdehyde dehydrogenase NAD-binding" evidence="5">
    <location>
        <begin position="10"/>
        <end position="142"/>
    </location>
</feature>
<dbReference type="SUPFAM" id="SSF55347">
    <property type="entry name" value="Glyceraldehyde-3-phosphate dehydrogenase-like, C-terminal domain"/>
    <property type="match status" value="1"/>
</dbReference>
<dbReference type="SMART" id="SM00859">
    <property type="entry name" value="Semialdhyde_dh"/>
    <property type="match status" value="1"/>
</dbReference>
<dbReference type="PANTHER" id="PTHR32338">
    <property type="entry name" value="N-ACETYL-GAMMA-GLUTAMYL-PHOSPHATE REDUCTASE, CHLOROPLASTIC-RELATED-RELATED"/>
    <property type="match status" value="1"/>
</dbReference>
<name>A0A6J6S2W6_9ZZZZ</name>
<evidence type="ECO:0000256" key="1">
    <source>
        <dbReference type="ARBA" id="ARBA00022571"/>
    </source>
</evidence>
<proteinExistence type="inferred from homology"/>